<evidence type="ECO:0000256" key="1">
    <source>
        <dbReference type="SAM" id="Phobius"/>
    </source>
</evidence>
<organism evidence="2 3">
    <name type="scientific">Singulisphaera acidiphila (strain ATCC BAA-1392 / DSM 18658 / VKM B-2454 / MOB10)</name>
    <dbReference type="NCBI Taxonomy" id="886293"/>
    <lineage>
        <taxon>Bacteria</taxon>
        <taxon>Pseudomonadati</taxon>
        <taxon>Planctomycetota</taxon>
        <taxon>Planctomycetia</taxon>
        <taxon>Isosphaerales</taxon>
        <taxon>Isosphaeraceae</taxon>
        <taxon>Singulisphaera</taxon>
    </lineage>
</organism>
<dbReference type="NCBIfam" id="TIGR02595">
    <property type="entry name" value="PEP_CTERM"/>
    <property type="match status" value="1"/>
</dbReference>
<dbReference type="OrthoDB" id="272647at2"/>
<dbReference type="AlphaFoldDB" id="L0DAZ8"/>
<keyword evidence="3" id="KW-1185">Reference proteome</keyword>
<gene>
    <name evidence="2" type="ordered locus">Sinac_2236</name>
</gene>
<dbReference type="KEGG" id="saci:Sinac_2236"/>
<proteinExistence type="predicted"/>
<dbReference type="HOGENOM" id="CLU_1106535_0_0_0"/>
<keyword evidence="1" id="KW-1133">Transmembrane helix</keyword>
<evidence type="ECO:0000313" key="3">
    <source>
        <dbReference type="Proteomes" id="UP000010798"/>
    </source>
</evidence>
<sequence length="251" mass="26831">MQRMRSLFARAGLPLVLVVGLCAEVSAELIQSPGGRAYPDLAGAITGTQQYTYHPSTQTGTLQVTNTPFLLTTGPSAANEVVVQPNSDGMRSQVINLKLDPNGRLVSDPGNSYSLYGTVVVDGKTFQGLLLQATPTAFGAKTGAPASFNLDLKVTGGELARTFGPSVYMEFHSGGEGTFDGSFARSFTTKIDSSNTLGYQSPVPTTVPEPTTFVVLLAGGFWLIVYRHRRRHRFSSVIHDHHPAADELSVL</sequence>
<keyword evidence="1" id="KW-0812">Transmembrane</keyword>
<dbReference type="Proteomes" id="UP000010798">
    <property type="component" value="Chromosome"/>
</dbReference>
<dbReference type="InterPro" id="IPR013424">
    <property type="entry name" value="Ice-binding_C"/>
</dbReference>
<name>L0DAZ8_SINAD</name>
<reference evidence="2 3" key="1">
    <citation type="submission" date="2012-02" db="EMBL/GenBank/DDBJ databases">
        <title>Complete sequence of chromosome of Singulisphaera acidiphila DSM 18658.</title>
        <authorList>
            <consortium name="US DOE Joint Genome Institute (JGI-PGF)"/>
            <person name="Lucas S."/>
            <person name="Copeland A."/>
            <person name="Lapidus A."/>
            <person name="Glavina del Rio T."/>
            <person name="Dalin E."/>
            <person name="Tice H."/>
            <person name="Bruce D."/>
            <person name="Goodwin L."/>
            <person name="Pitluck S."/>
            <person name="Peters L."/>
            <person name="Ovchinnikova G."/>
            <person name="Chertkov O."/>
            <person name="Kyrpides N."/>
            <person name="Mavromatis K."/>
            <person name="Ivanova N."/>
            <person name="Brettin T."/>
            <person name="Detter J.C."/>
            <person name="Han C."/>
            <person name="Larimer F."/>
            <person name="Land M."/>
            <person name="Hauser L."/>
            <person name="Markowitz V."/>
            <person name="Cheng J.-F."/>
            <person name="Hugenholtz P."/>
            <person name="Woyke T."/>
            <person name="Wu D."/>
            <person name="Tindall B."/>
            <person name="Pomrenke H."/>
            <person name="Brambilla E."/>
            <person name="Klenk H.-P."/>
            <person name="Eisen J.A."/>
        </authorList>
    </citation>
    <scope>NUCLEOTIDE SEQUENCE [LARGE SCALE GENOMIC DNA]</scope>
    <source>
        <strain evidence="3">ATCC BAA-1392 / DSM 18658 / VKM B-2454 / MOB10</strain>
    </source>
</reference>
<accession>L0DAZ8</accession>
<keyword evidence="1" id="KW-0472">Membrane</keyword>
<dbReference type="EMBL" id="CP003364">
    <property type="protein sequence ID" value="AGA26554.1"/>
    <property type="molecule type" value="Genomic_DNA"/>
</dbReference>
<protein>
    <submittedName>
        <fullName evidence="2">PEP-CTERM putative exosortase interaction domain-containing protein</fullName>
    </submittedName>
</protein>
<dbReference type="RefSeq" id="WP_015245710.1">
    <property type="nucleotide sequence ID" value="NC_019892.1"/>
</dbReference>
<feature type="transmembrane region" description="Helical" evidence="1">
    <location>
        <begin position="210"/>
        <end position="226"/>
    </location>
</feature>
<evidence type="ECO:0000313" key="2">
    <source>
        <dbReference type="EMBL" id="AGA26554.1"/>
    </source>
</evidence>